<gene>
    <name evidence="2" type="ORF">SAMN04490355_10142</name>
</gene>
<name>A0A1I4JT76_9FIRM</name>
<feature type="domain" description="4Fe-4S ferredoxin-type" evidence="1">
    <location>
        <begin position="283"/>
        <end position="312"/>
    </location>
</feature>
<dbReference type="EMBL" id="FOTS01000014">
    <property type="protein sequence ID" value="SFL69795.1"/>
    <property type="molecule type" value="Genomic_DNA"/>
</dbReference>
<evidence type="ECO:0000313" key="2">
    <source>
        <dbReference type="EMBL" id="SFL69795.1"/>
    </source>
</evidence>
<evidence type="ECO:0000259" key="1">
    <source>
        <dbReference type="PROSITE" id="PS51379"/>
    </source>
</evidence>
<dbReference type="STRING" id="1123291.SAMN04490355_10142"/>
<dbReference type="PROSITE" id="PS51379">
    <property type="entry name" value="4FE4S_FER_2"/>
    <property type="match status" value="1"/>
</dbReference>
<reference evidence="3" key="1">
    <citation type="submission" date="2016-10" db="EMBL/GenBank/DDBJ databases">
        <authorList>
            <person name="Varghese N."/>
            <person name="Submissions S."/>
        </authorList>
    </citation>
    <scope>NUCLEOTIDE SEQUENCE [LARGE SCALE GENOMIC DNA]</scope>
    <source>
        <strain evidence="3">DSM 13327</strain>
    </source>
</reference>
<dbReference type="Proteomes" id="UP000199520">
    <property type="component" value="Unassembled WGS sequence"/>
</dbReference>
<protein>
    <submittedName>
        <fullName evidence="2">4Fe-4S binding domain-containing protein</fullName>
    </submittedName>
</protein>
<dbReference type="Pfam" id="PF00037">
    <property type="entry name" value="Fer4"/>
    <property type="match status" value="1"/>
</dbReference>
<keyword evidence="3" id="KW-1185">Reference proteome</keyword>
<sequence length="335" mass="37364">MVKEKLLDLANHVNRSKRGSTFAIKSEDPEYMIFEPVVSDEMAEVGLCLELRKPKSAENVAAMCGKSVEATAKLLWELAVAGVCFVNKIDGVDKYWLDTWIPGVMEMMVNNKENVKKHPQIAEAFEAYGRIRGPKTAGNFPVGKGLMRVIPIEQAIQGETRRASYEEVSKYLNENEIFSVSDCSCRTAREVKGEGCGHLKEDMCVQMGHAAEYYIRTGRGRQITREEAFEVIKKAEADGLVHQIPNTDGSGKTHAICNCCGCSCFSLRTAEMFLNTDMVRSNYVALVDLNKCVACGQCVENCQVNALRLGQKICTKTPIIEKKRPLPYDRPHPKK</sequence>
<dbReference type="AlphaFoldDB" id="A0A1I4JT76"/>
<dbReference type="InterPro" id="IPR017896">
    <property type="entry name" value="4Fe4S_Fe-S-bd"/>
</dbReference>
<proteinExistence type="predicted"/>
<dbReference type="RefSeq" id="WP_217645065.1">
    <property type="nucleotide sequence ID" value="NZ_FOTS01000014.1"/>
</dbReference>
<dbReference type="SUPFAM" id="SSF54862">
    <property type="entry name" value="4Fe-4S ferredoxins"/>
    <property type="match status" value="1"/>
</dbReference>
<evidence type="ECO:0000313" key="3">
    <source>
        <dbReference type="Proteomes" id="UP000199520"/>
    </source>
</evidence>
<organism evidence="2 3">
    <name type="scientific">Pelosinus propionicus DSM 13327</name>
    <dbReference type="NCBI Taxonomy" id="1123291"/>
    <lineage>
        <taxon>Bacteria</taxon>
        <taxon>Bacillati</taxon>
        <taxon>Bacillota</taxon>
        <taxon>Negativicutes</taxon>
        <taxon>Selenomonadales</taxon>
        <taxon>Sporomusaceae</taxon>
        <taxon>Pelosinus</taxon>
    </lineage>
</organism>
<accession>A0A1I4JT76</accession>